<dbReference type="RefSeq" id="XP_019013219.2">
    <property type="nucleotide sequence ID" value="XM_019153058.2"/>
</dbReference>
<protein>
    <recommendedName>
        <fullName evidence="4">DUF1742-domain-containing protein</fullName>
    </recommendedName>
</protein>
<dbReference type="GO" id="GO:0005768">
    <property type="term" value="C:endosome"/>
    <property type="evidence" value="ECO:0007669"/>
    <property type="project" value="TreeGrafter"/>
</dbReference>
<accession>A0AAJ8MQK4</accession>
<organism evidence="2 3">
    <name type="scientific">Kwoniella pini CBS 10737</name>
    <dbReference type="NCBI Taxonomy" id="1296096"/>
    <lineage>
        <taxon>Eukaryota</taxon>
        <taxon>Fungi</taxon>
        <taxon>Dikarya</taxon>
        <taxon>Basidiomycota</taxon>
        <taxon>Agaricomycotina</taxon>
        <taxon>Tremellomycetes</taxon>
        <taxon>Tremellales</taxon>
        <taxon>Cryptococcaceae</taxon>
        <taxon>Kwoniella</taxon>
    </lineage>
</organism>
<evidence type="ECO:0000313" key="2">
    <source>
        <dbReference type="EMBL" id="WWC69772.1"/>
    </source>
</evidence>
<dbReference type="GO" id="GO:0007034">
    <property type="term" value="P:vacuolar transport"/>
    <property type="evidence" value="ECO:0007669"/>
    <property type="project" value="TreeGrafter"/>
</dbReference>
<dbReference type="InterPro" id="IPR013640">
    <property type="entry name" value="Vfa1"/>
</dbReference>
<dbReference type="EMBL" id="CP144522">
    <property type="protein sequence ID" value="WWC69772.1"/>
    <property type="molecule type" value="Genomic_DNA"/>
</dbReference>
<feature type="compositionally biased region" description="Low complexity" evidence="1">
    <location>
        <begin position="120"/>
        <end position="136"/>
    </location>
</feature>
<feature type="region of interest" description="Disordered" evidence="1">
    <location>
        <begin position="159"/>
        <end position="185"/>
    </location>
</feature>
<dbReference type="PANTHER" id="PTHR28218">
    <property type="entry name" value="VPS4-ASSOCIATED PROTEIN 1"/>
    <property type="match status" value="1"/>
</dbReference>
<dbReference type="AlphaFoldDB" id="A0AAJ8MQK4"/>
<keyword evidence="3" id="KW-1185">Reference proteome</keyword>
<name>A0AAJ8MQK4_9TREE</name>
<dbReference type="PANTHER" id="PTHR28218:SF1">
    <property type="entry name" value="VPS4-ASSOCIATED PROTEIN 1"/>
    <property type="match status" value="1"/>
</dbReference>
<dbReference type="GeneID" id="30169653"/>
<evidence type="ECO:0008006" key="4">
    <source>
        <dbReference type="Google" id="ProtNLM"/>
    </source>
</evidence>
<reference evidence="2" key="2">
    <citation type="submission" date="2024-02" db="EMBL/GenBank/DDBJ databases">
        <title>Comparative genomics of Cryptococcus and Kwoniella reveals pathogenesis evolution and contrasting modes of karyotype evolution via chromosome fusion or intercentromeric recombination.</title>
        <authorList>
            <person name="Coelho M.A."/>
            <person name="David-Palma M."/>
            <person name="Shea T."/>
            <person name="Bowers K."/>
            <person name="McGinley-Smith S."/>
            <person name="Mohammad A.W."/>
            <person name="Gnirke A."/>
            <person name="Yurkov A.M."/>
            <person name="Nowrousian M."/>
            <person name="Sun S."/>
            <person name="Cuomo C.A."/>
            <person name="Heitman J."/>
        </authorList>
    </citation>
    <scope>NUCLEOTIDE SEQUENCE</scope>
    <source>
        <strain evidence="2">CBS 10737</strain>
    </source>
</reference>
<evidence type="ECO:0000256" key="1">
    <source>
        <dbReference type="SAM" id="MobiDB-lite"/>
    </source>
</evidence>
<reference evidence="2" key="1">
    <citation type="submission" date="2013-07" db="EMBL/GenBank/DDBJ databases">
        <authorList>
            <consortium name="The Broad Institute Genome Sequencing Platform"/>
            <person name="Cuomo C."/>
            <person name="Litvintseva A."/>
            <person name="Chen Y."/>
            <person name="Heitman J."/>
            <person name="Sun S."/>
            <person name="Springer D."/>
            <person name="Dromer F."/>
            <person name="Young S.K."/>
            <person name="Zeng Q."/>
            <person name="Gargeya S."/>
            <person name="Fitzgerald M."/>
            <person name="Abouelleil A."/>
            <person name="Alvarado L."/>
            <person name="Berlin A.M."/>
            <person name="Chapman S.B."/>
            <person name="Dewar J."/>
            <person name="Goldberg J."/>
            <person name="Griggs A."/>
            <person name="Gujja S."/>
            <person name="Hansen M."/>
            <person name="Howarth C."/>
            <person name="Imamovic A."/>
            <person name="Larimer J."/>
            <person name="McCowan C."/>
            <person name="Murphy C."/>
            <person name="Pearson M."/>
            <person name="Priest M."/>
            <person name="Roberts A."/>
            <person name="Saif S."/>
            <person name="Shea T."/>
            <person name="Sykes S."/>
            <person name="Wortman J."/>
            <person name="Nusbaum C."/>
            <person name="Birren B."/>
        </authorList>
    </citation>
    <scope>NUCLEOTIDE SEQUENCE</scope>
    <source>
        <strain evidence="2">CBS 10737</strain>
    </source>
</reference>
<dbReference type="Proteomes" id="UP000094020">
    <property type="component" value="Chromosome 4"/>
</dbReference>
<gene>
    <name evidence="2" type="ORF">I206_103715</name>
</gene>
<sequence length="185" mass="20692">MATATSTGLQNIYYERKTGTSRPCFICNRPTTTVLATIKTEDFLYTCDSHLTDTASPISSPTPIPALTPTSGPSAEDLKKVISEYQSREARKLDKDKVKKDEKDTDKDKEKENENDKINSSTSIPSTQSIPTSTVQPPIPAPTHKKYALHRHIFEMRKNELKRKEQGNKAKEVSRGLPQVPRTGF</sequence>
<feature type="compositionally biased region" description="Basic and acidic residues" evidence="1">
    <location>
        <begin position="159"/>
        <end position="174"/>
    </location>
</feature>
<dbReference type="Pfam" id="PF08432">
    <property type="entry name" value="Vfa1"/>
    <property type="match status" value="1"/>
</dbReference>
<proteinExistence type="predicted"/>
<feature type="region of interest" description="Disordered" evidence="1">
    <location>
        <begin position="54"/>
        <end position="146"/>
    </location>
</feature>
<dbReference type="KEGG" id="kpin:30169653"/>
<feature type="compositionally biased region" description="Basic and acidic residues" evidence="1">
    <location>
        <begin position="76"/>
        <end position="117"/>
    </location>
</feature>
<evidence type="ECO:0000313" key="3">
    <source>
        <dbReference type="Proteomes" id="UP000094020"/>
    </source>
</evidence>